<evidence type="ECO:0000313" key="1">
    <source>
        <dbReference type="EMBL" id="THH27052.1"/>
    </source>
</evidence>
<dbReference type="OrthoDB" id="514292at2759"/>
<dbReference type="GO" id="GO:0004113">
    <property type="term" value="F:2',3'-cyclic-nucleotide 3'-phosphodiesterase activity"/>
    <property type="evidence" value="ECO:0007669"/>
    <property type="project" value="TreeGrafter"/>
</dbReference>
<dbReference type="PANTHER" id="PTHR28141:SF1">
    <property type="entry name" value="2',3'-CYCLIC-NUCLEOTIDE 3'-PHOSPHODIESTERASE"/>
    <property type="match status" value="1"/>
</dbReference>
<evidence type="ECO:0000313" key="2">
    <source>
        <dbReference type="Proteomes" id="UP000308730"/>
    </source>
</evidence>
<protein>
    <recommendedName>
        <fullName evidence="3">2',3'-cyclic-nucleotide 3'-phosphodiesterase</fullName>
    </recommendedName>
</protein>
<dbReference type="InterPro" id="IPR012386">
    <property type="entry name" value="Cyclic-nucl_3Pdiesterase"/>
</dbReference>
<sequence length="195" mass="21593">MGTSLWLVPDFETESPRLERIMSQKTDTAKSPSSFPHFHPHVTLATVPSSTPESVLRSAIAASQPRVPVKFRSVDVGDKYFMSVYVTAQRTPELVQLREHLSKTLGDKTVPPVAHLSLFYIDDSDVAERVKIAASLREQGRVIDGPERGSVQLDCTEGDARGEDLLGGIAGHEIWIMECDGPVETWRRLGDRIVL</sequence>
<name>A0A4S4MM94_9APHY</name>
<dbReference type="AlphaFoldDB" id="A0A4S4MM94"/>
<dbReference type="Proteomes" id="UP000308730">
    <property type="component" value="Unassembled WGS sequence"/>
</dbReference>
<dbReference type="Pfam" id="PF07823">
    <property type="entry name" value="CPDase"/>
    <property type="match status" value="1"/>
</dbReference>
<proteinExistence type="predicted"/>
<comment type="caution">
    <text evidence="1">The sequence shown here is derived from an EMBL/GenBank/DDBJ whole genome shotgun (WGS) entry which is preliminary data.</text>
</comment>
<gene>
    <name evidence="1" type="ORF">EUX98_g7136</name>
</gene>
<dbReference type="Gene3D" id="3.90.1140.10">
    <property type="entry name" value="Cyclic phosphodiesterase"/>
    <property type="match status" value="1"/>
</dbReference>
<organism evidence="1 2">
    <name type="scientific">Antrodiella citrinella</name>
    <dbReference type="NCBI Taxonomy" id="2447956"/>
    <lineage>
        <taxon>Eukaryota</taxon>
        <taxon>Fungi</taxon>
        <taxon>Dikarya</taxon>
        <taxon>Basidiomycota</taxon>
        <taxon>Agaricomycotina</taxon>
        <taxon>Agaricomycetes</taxon>
        <taxon>Polyporales</taxon>
        <taxon>Steccherinaceae</taxon>
        <taxon>Antrodiella</taxon>
    </lineage>
</organism>
<evidence type="ECO:0008006" key="3">
    <source>
        <dbReference type="Google" id="ProtNLM"/>
    </source>
</evidence>
<dbReference type="PANTHER" id="PTHR28141">
    <property type="entry name" value="2',3'-CYCLIC-NUCLEOTIDE 3'-PHOSPHODIESTERASE"/>
    <property type="match status" value="1"/>
</dbReference>
<keyword evidence="2" id="KW-1185">Reference proteome</keyword>
<dbReference type="InterPro" id="IPR009097">
    <property type="entry name" value="Cyclic_Pdiesterase"/>
</dbReference>
<accession>A0A4S4MM94</accession>
<dbReference type="GO" id="GO:0009187">
    <property type="term" value="P:cyclic nucleotide metabolic process"/>
    <property type="evidence" value="ECO:0007669"/>
    <property type="project" value="TreeGrafter"/>
</dbReference>
<dbReference type="EMBL" id="SGPM01000285">
    <property type="protein sequence ID" value="THH27052.1"/>
    <property type="molecule type" value="Genomic_DNA"/>
</dbReference>
<reference evidence="1 2" key="1">
    <citation type="submission" date="2019-02" db="EMBL/GenBank/DDBJ databases">
        <title>Genome sequencing of the rare red list fungi Antrodiella citrinella (Flaviporus citrinellus).</title>
        <authorList>
            <person name="Buettner E."/>
            <person name="Kellner H."/>
        </authorList>
    </citation>
    <scope>NUCLEOTIDE SEQUENCE [LARGE SCALE GENOMIC DNA]</scope>
    <source>
        <strain evidence="1 2">DSM 108506</strain>
    </source>
</reference>
<dbReference type="SUPFAM" id="SSF55144">
    <property type="entry name" value="LigT-like"/>
    <property type="match status" value="1"/>
</dbReference>